<reference evidence="7 8" key="1">
    <citation type="submission" date="2016-10" db="EMBL/GenBank/DDBJ databases">
        <authorList>
            <person name="de Groot N.N."/>
        </authorList>
    </citation>
    <scope>NUCLEOTIDE SEQUENCE [LARGE SCALE GENOMIC DNA]</scope>
    <source>
        <strain evidence="7 8">DSM 16859</strain>
    </source>
</reference>
<dbReference type="CDD" id="cd00540">
    <property type="entry name" value="AAG"/>
    <property type="match status" value="1"/>
</dbReference>
<accession>A0A1H9RGE6</accession>
<dbReference type="NCBIfam" id="NF002003">
    <property type="entry name" value="PRK00802.1-3"/>
    <property type="match status" value="1"/>
</dbReference>
<dbReference type="InterPro" id="IPR003180">
    <property type="entry name" value="MPG"/>
</dbReference>
<dbReference type="SUPFAM" id="SSF50486">
    <property type="entry name" value="FMT C-terminal domain-like"/>
    <property type="match status" value="1"/>
</dbReference>
<dbReference type="HAMAP" id="MF_00527">
    <property type="entry name" value="3MGH"/>
    <property type="match status" value="1"/>
</dbReference>
<sequence>MHTGAVLDFDRPADVVAPRLLGGVVRKGDVAIRLTEVEAYLGPLDPASHAYRGNRGRAAVMYGPSAHLYVYLNYGIHRCGNLVCSPVGEASGVLMRAGEVVAGLDLARARRALAPGRPDDLLAKGPGNLGRALGLDLADSGAPLGGPDDEFEFIPAEPASSVLVGPRVGVSRAAERQWRFWLPGEPSVSAYRRGSPMKPSTSGHSLQRGVTAD</sequence>
<evidence type="ECO:0000256" key="5">
    <source>
        <dbReference type="HAMAP-Rule" id="MF_00527"/>
    </source>
</evidence>
<dbReference type="InterPro" id="IPR011034">
    <property type="entry name" value="Formyl_transferase-like_C_sf"/>
</dbReference>
<dbReference type="EMBL" id="FOGZ01000007">
    <property type="protein sequence ID" value="SER71891.1"/>
    <property type="molecule type" value="Genomic_DNA"/>
</dbReference>
<dbReference type="Pfam" id="PF02245">
    <property type="entry name" value="Pur_DNA_glyco"/>
    <property type="match status" value="1"/>
</dbReference>
<evidence type="ECO:0000256" key="2">
    <source>
        <dbReference type="ARBA" id="ARBA00022763"/>
    </source>
</evidence>
<organism evidence="7 8">
    <name type="scientific">Propionibacterium cyclohexanicum</name>
    <dbReference type="NCBI Taxonomy" id="64702"/>
    <lineage>
        <taxon>Bacteria</taxon>
        <taxon>Bacillati</taxon>
        <taxon>Actinomycetota</taxon>
        <taxon>Actinomycetes</taxon>
        <taxon>Propionibacteriales</taxon>
        <taxon>Propionibacteriaceae</taxon>
        <taxon>Propionibacterium</taxon>
    </lineage>
</organism>
<keyword evidence="8" id="KW-1185">Reference proteome</keyword>
<dbReference type="InterPro" id="IPR036995">
    <property type="entry name" value="MPG_sf"/>
</dbReference>
<dbReference type="PANTHER" id="PTHR10429:SF0">
    <property type="entry name" value="DNA-3-METHYLADENINE GLYCOSYLASE"/>
    <property type="match status" value="1"/>
</dbReference>
<dbReference type="GO" id="GO:0006284">
    <property type="term" value="P:base-excision repair"/>
    <property type="evidence" value="ECO:0007669"/>
    <property type="project" value="InterPro"/>
</dbReference>
<gene>
    <name evidence="7" type="ORF">SAMN05443377_10757</name>
</gene>
<dbReference type="EC" id="3.2.2.-" evidence="5"/>
<comment type="similarity">
    <text evidence="1 5">Belongs to the DNA glycosylase MPG family.</text>
</comment>
<evidence type="ECO:0000313" key="8">
    <source>
        <dbReference type="Proteomes" id="UP000198815"/>
    </source>
</evidence>
<dbReference type="NCBIfam" id="TIGR00567">
    <property type="entry name" value="3mg"/>
    <property type="match status" value="1"/>
</dbReference>
<dbReference type="GO" id="GO:0003905">
    <property type="term" value="F:alkylbase DNA N-glycosylase activity"/>
    <property type="evidence" value="ECO:0007669"/>
    <property type="project" value="InterPro"/>
</dbReference>
<dbReference type="AlphaFoldDB" id="A0A1H9RGE6"/>
<keyword evidence="3 5" id="KW-0378">Hydrolase</keyword>
<dbReference type="Proteomes" id="UP000198815">
    <property type="component" value="Unassembled WGS sequence"/>
</dbReference>
<keyword evidence="2 5" id="KW-0227">DNA damage</keyword>
<proteinExistence type="inferred from homology"/>
<name>A0A1H9RGE6_9ACTN</name>
<evidence type="ECO:0000256" key="3">
    <source>
        <dbReference type="ARBA" id="ARBA00022801"/>
    </source>
</evidence>
<dbReference type="Gene3D" id="3.10.300.10">
    <property type="entry name" value="Methylpurine-DNA glycosylase (MPG)"/>
    <property type="match status" value="1"/>
</dbReference>
<dbReference type="GO" id="GO:0003677">
    <property type="term" value="F:DNA binding"/>
    <property type="evidence" value="ECO:0007669"/>
    <property type="project" value="InterPro"/>
</dbReference>
<evidence type="ECO:0000256" key="4">
    <source>
        <dbReference type="ARBA" id="ARBA00023204"/>
    </source>
</evidence>
<feature type="region of interest" description="Disordered" evidence="6">
    <location>
        <begin position="186"/>
        <end position="213"/>
    </location>
</feature>
<evidence type="ECO:0000313" key="7">
    <source>
        <dbReference type="EMBL" id="SER71891.1"/>
    </source>
</evidence>
<dbReference type="STRING" id="64702.SAMN05443377_10757"/>
<protein>
    <recommendedName>
        <fullName evidence="5">Putative 3-methyladenine DNA glycosylase</fullName>
        <ecNumber evidence="5">3.2.2.-</ecNumber>
    </recommendedName>
</protein>
<keyword evidence="4 5" id="KW-0234">DNA repair</keyword>
<evidence type="ECO:0000256" key="6">
    <source>
        <dbReference type="SAM" id="MobiDB-lite"/>
    </source>
</evidence>
<dbReference type="PANTHER" id="PTHR10429">
    <property type="entry name" value="DNA-3-METHYLADENINE GLYCOSYLASE"/>
    <property type="match status" value="1"/>
</dbReference>
<evidence type="ECO:0000256" key="1">
    <source>
        <dbReference type="ARBA" id="ARBA00009232"/>
    </source>
</evidence>